<feature type="domain" description="RNase III" evidence="11">
    <location>
        <begin position="77"/>
        <end position="227"/>
    </location>
</feature>
<dbReference type="Gene3D" id="1.10.1520.10">
    <property type="entry name" value="Ribonuclease III domain"/>
    <property type="match status" value="1"/>
</dbReference>
<keyword evidence="13" id="KW-1185">Reference proteome</keyword>
<dbReference type="InterPro" id="IPR036389">
    <property type="entry name" value="RNase_III_sf"/>
</dbReference>
<dbReference type="GO" id="GO:0046872">
    <property type="term" value="F:metal ion binding"/>
    <property type="evidence" value="ECO:0007669"/>
    <property type="project" value="UniProtKB-KW"/>
</dbReference>
<keyword evidence="8 9" id="KW-0694">RNA-binding</keyword>
<keyword evidence="4" id="KW-0479">Metal-binding</keyword>
<evidence type="ECO:0000259" key="11">
    <source>
        <dbReference type="PROSITE" id="PS50142"/>
    </source>
</evidence>
<accession>A0A1Y1IA81</accession>
<dbReference type="Pfam" id="PF00035">
    <property type="entry name" value="dsrm"/>
    <property type="match status" value="2"/>
</dbReference>
<dbReference type="CDD" id="cd00593">
    <property type="entry name" value="RIBOc"/>
    <property type="match status" value="1"/>
</dbReference>
<evidence type="ECO:0000259" key="10">
    <source>
        <dbReference type="PROSITE" id="PS50137"/>
    </source>
</evidence>
<sequence length="424" mass="47582">PQVLGRKLLADMVEALIGVHHVEGGPAAAEDFMRYMGIPVDLPPGNITESPPYQGLLDVRARAPPEATAVEARRAGLENLEETIGYRFKRMSLLLEAMTHPSYMESSHVACYQRLEFLGDALIDWIITRHFFDEHKDISPGVLTYLRQAAVNNERFARLCLRFGFQHHLRHGSSDLLRHVTEFARVAAAERDPDLGSAAFGIAIVHAPKVLGDLVESVAAAVLLDSELDHDQVWKVFRRLMQPIVTPETLRVHPVRELQERAQRRSLDIDYASAKVGTMFRVDISLDGERVASGTGMRVDAARKVAAKEALDYLQSVEEAEVREGRALPDLSPEERKRRRGAIRLKLREECIKRGWPRPRYFEVVKEGAAPSFRYGYEARVIFEEQTVACAAGEVLPSLKRAKQSAALLLLQKLREESVAVQNV</sequence>
<evidence type="ECO:0000256" key="5">
    <source>
        <dbReference type="ARBA" id="ARBA00022759"/>
    </source>
</evidence>
<evidence type="ECO:0000313" key="13">
    <source>
        <dbReference type="Proteomes" id="UP000054558"/>
    </source>
</evidence>
<dbReference type="CDD" id="cd19869">
    <property type="entry name" value="DSRM_DCL_plant"/>
    <property type="match status" value="1"/>
</dbReference>
<evidence type="ECO:0000313" key="12">
    <source>
        <dbReference type="EMBL" id="GAQ87874.1"/>
    </source>
</evidence>
<evidence type="ECO:0000256" key="9">
    <source>
        <dbReference type="PROSITE-ProRule" id="PRU00266"/>
    </source>
</evidence>
<dbReference type="SUPFAM" id="SSF69065">
    <property type="entry name" value="RNase III domain-like"/>
    <property type="match status" value="2"/>
</dbReference>
<dbReference type="AlphaFoldDB" id="A0A1Y1IA81"/>
<dbReference type="PROSITE" id="PS00517">
    <property type="entry name" value="RNASE_3_1"/>
    <property type="match status" value="1"/>
</dbReference>
<evidence type="ECO:0000256" key="6">
    <source>
        <dbReference type="ARBA" id="ARBA00022801"/>
    </source>
</evidence>
<evidence type="ECO:0000256" key="1">
    <source>
        <dbReference type="ARBA" id="ARBA00001936"/>
    </source>
</evidence>
<dbReference type="PROSITE" id="PS50142">
    <property type="entry name" value="RNASE_3_2"/>
    <property type="match status" value="1"/>
</dbReference>
<proteinExistence type="predicted"/>
<dbReference type="Pfam" id="PF00636">
    <property type="entry name" value="Ribonuclease_3"/>
    <property type="match status" value="1"/>
</dbReference>
<dbReference type="GO" id="GO:0003723">
    <property type="term" value="F:RNA binding"/>
    <property type="evidence" value="ECO:0007669"/>
    <property type="project" value="UniProtKB-UniRule"/>
</dbReference>
<keyword evidence="5" id="KW-0255">Endonuclease</keyword>
<protein>
    <submittedName>
        <fullName evidence="12">Dicer</fullName>
    </submittedName>
</protein>
<feature type="non-terminal residue" evidence="12">
    <location>
        <position position="1"/>
    </location>
</feature>
<evidence type="ECO:0000256" key="7">
    <source>
        <dbReference type="ARBA" id="ARBA00022842"/>
    </source>
</evidence>
<organism evidence="12 13">
    <name type="scientific">Klebsormidium nitens</name>
    <name type="common">Green alga</name>
    <name type="synonym">Ulothrix nitens</name>
    <dbReference type="NCBI Taxonomy" id="105231"/>
    <lineage>
        <taxon>Eukaryota</taxon>
        <taxon>Viridiplantae</taxon>
        <taxon>Streptophyta</taxon>
        <taxon>Klebsormidiophyceae</taxon>
        <taxon>Klebsormidiales</taxon>
        <taxon>Klebsormidiaceae</taxon>
        <taxon>Klebsormidium</taxon>
    </lineage>
</organism>
<dbReference type="SUPFAM" id="SSF54768">
    <property type="entry name" value="dsRNA-binding domain-like"/>
    <property type="match status" value="2"/>
</dbReference>
<dbReference type="PROSITE" id="PS50137">
    <property type="entry name" value="DS_RBD"/>
    <property type="match status" value="1"/>
</dbReference>
<dbReference type="PANTHER" id="PTHR14950">
    <property type="entry name" value="DICER-RELATED"/>
    <property type="match status" value="1"/>
</dbReference>
<feature type="domain" description="DRBM" evidence="10">
    <location>
        <begin position="253"/>
        <end position="316"/>
    </location>
</feature>
<dbReference type="InterPro" id="IPR000999">
    <property type="entry name" value="RNase_III_dom"/>
</dbReference>
<keyword evidence="3" id="KW-0540">Nuclease</keyword>
<dbReference type="PANTHER" id="PTHR14950:SF37">
    <property type="entry name" value="ENDORIBONUCLEASE DICER"/>
    <property type="match status" value="1"/>
</dbReference>
<dbReference type="InterPro" id="IPR014720">
    <property type="entry name" value="dsRBD_dom"/>
</dbReference>
<gene>
    <name evidence="12" type="ORF">KFL_003840060</name>
</gene>
<comment type="cofactor">
    <cofactor evidence="1">
        <name>Mn(2+)</name>
        <dbReference type="ChEBI" id="CHEBI:29035"/>
    </cofactor>
</comment>
<comment type="cofactor">
    <cofactor evidence="2">
        <name>Mg(2+)</name>
        <dbReference type="ChEBI" id="CHEBI:18420"/>
    </cofactor>
</comment>
<keyword evidence="7" id="KW-0460">Magnesium</keyword>
<dbReference type="Proteomes" id="UP000054558">
    <property type="component" value="Unassembled WGS sequence"/>
</dbReference>
<dbReference type="GO" id="GO:0006396">
    <property type="term" value="P:RNA processing"/>
    <property type="evidence" value="ECO:0007669"/>
    <property type="project" value="InterPro"/>
</dbReference>
<dbReference type="SMART" id="SM00535">
    <property type="entry name" value="RIBOc"/>
    <property type="match status" value="1"/>
</dbReference>
<evidence type="ECO:0000256" key="3">
    <source>
        <dbReference type="ARBA" id="ARBA00022722"/>
    </source>
</evidence>
<dbReference type="GO" id="GO:0004525">
    <property type="term" value="F:ribonuclease III activity"/>
    <property type="evidence" value="ECO:0007669"/>
    <property type="project" value="InterPro"/>
</dbReference>
<dbReference type="SMART" id="SM00358">
    <property type="entry name" value="DSRM"/>
    <property type="match status" value="2"/>
</dbReference>
<evidence type="ECO:0000256" key="4">
    <source>
        <dbReference type="ARBA" id="ARBA00022723"/>
    </source>
</evidence>
<dbReference type="EMBL" id="DF237333">
    <property type="protein sequence ID" value="GAQ87874.1"/>
    <property type="molecule type" value="Genomic_DNA"/>
</dbReference>
<name>A0A1Y1IA81_KLENI</name>
<reference evidence="12 13" key="1">
    <citation type="journal article" date="2014" name="Nat. Commun.">
        <title>Klebsormidium flaccidum genome reveals primary factors for plant terrestrial adaptation.</title>
        <authorList>
            <person name="Hori K."/>
            <person name="Maruyama F."/>
            <person name="Fujisawa T."/>
            <person name="Togashi T."/>
            <person name="Yamamoto N."/>
            <person name="Seo M."/>
            <person name="Sato S."/>
            <person name="Yamada T."/>
            <person name="Mori H."/>
            <person name="Tajima N."/>
            <person name="Moriyama T."/>
            <person name="Ikeuchi M."/>
            <person name="Watanabe M."/>
            <person name="Wada H."/>
            <person name="Kobayashi K."/>
            <person name="Saito M."/>
            <person name="Masuda T."/>
            <person name="Sasaki-Sekimoto Y."/>
            <person name="Mashiguchi K."/>
            <person name="Awai K."/>
            <person name="Shimojima M."/>
            <person name="Masuda S."/>
            <person name="Iwai M."/>
            <person name="Nobusawa T."/>
            <person name="Narise T."/>
            <person name="Kondo S."/>
            <person name="Saito H."/>
            <person name="Sato R."/>
            <person name="Murakawa M."/>
            <person name="Ihara Y."/>
            <person name="Oshima-Yamada Y."/>
            <person name="Ohtaka K."/>
            <person name="Satoh M."/>
            <person name="Sonobe K."/>
            <person name="Ishii M."/>
            <person name="Ohtani R."/>
            <person name="Kanamori-Sato M."/>
            <person name="Honoki R."/>
            <person name="Miyazaki D."/>
            <person name="Mochizuki H."/>
            <person name="Umetsu J."/>
            <person name="Higashi K."/>
            <person name="Shibata D."/>
            <person name="Kamiya Y."/>
            <person name="Sato N."/>
            <person name="Nakamura Y."/>
            <person name="Tabata S."/>
            <person name="Ida S."/>
            <person name="Kurokawa K."/>
            <person name="Ohta H."/>
        </authorList>
    </citation>
    <scope>NUCLEOTIDE SEQUENCE [LARGE SCALE GENOMIC DNA]</scope>
    <source>
        <strain evidence="12 13">NIES-2285</strain>
    </source>
</reference>
<dbReference type="Gene3D" id="3.30.160.20">
    <property type="match status" value="2"/>
</dbReference>
<evidence type="ECO:0000256" key="2">
    <source>
        <dbReference type="ARBA" id="ARBA00001946"/>
    </source>
</evidence>
<dbReference type="FunFam" id="1.10.1520.10:FF:000004">
    <property type="entry name" value="Endoribonuclease dicer-like 1"/>
    <property type="match status" value="1"/>
</dbReference>
<evidence type="ECO:0000256" key="8">
    <source>
        <dbReference type="ARBA" id="ARBA00022884"/>
    </source>
</evidence>
<keyword evidence="6" id="KW-0378">Hydrolase</keyword>
<dbReference type="OrthoDB" id="6513042at2759"/>